<keyword evidence="3" id="KW-1185">Reference proteome</keyword>
<organism evidence="2 3">
    <name type="scientific">Micromonospora echinofusca</name>
    <dbReference type="NCBI Taxonomy" id="47858"/>
    <lineage>
        <taxon>Bacteria</taxon>
        <taxon>Bacillati</taxon>
        <taxon>Actinomycetota</taxon>
        <taxon>Actinomycetes</taxon>
        <taxon>Micromonosporales</taxon>
        <taxon>Micromonosporaceae</taxon>
        <taxon>Micromonospora</taxon>
    </lineage>
</organism>
<dbReference type="SUPFAM" id="SSF53474">
    <property type="entry name" value="alpha/beta-Hydrolases"/>
    <property type="match status" value="1"/>
</dbReference>
<dbReference type="Pfam" id="PF12697">
    <property type="entry name" value="Abhydrolase_6"/>
    <property type="match status" value="1"/>
</dbReference>
<dbReference type="PANTHER" id="PTHR37017:SF11">
    <property type="entry name" value="ESTERASE_LIPASE_THIOESTERASE DOMAIN-CONTAINING PROTEIN"/>
    <property type="match status" value="1"/>
</dbReference>
<accession>A0ABS3VRW8</accession>
<name>A0ABS3VRW8_MICEH</name>
<protein>
    <submittedName>
        <fullName evidence="2">Alpha/beta fold hydrolase</fullName>
    </submittedName>
</protein>
<evidence type="ECO:0000313" key="2">
    <source>
        <dbReference type="EMBL" id="MBO4207286.1"/>
    </source>
</evidence>
<reference evidence="2 3" key="1">
    <citation type="submission" date="2019-12" db="EMBL/GenBank/DDBJ databases">
        <title>Whole genome sequencing of endophytic Actinobacterium Micromonospora sp. MPMI6T.</title>
        <authorList>
            <person name="Evv R."/>
            <person name="Podile A.R."/>
        </authorList>
    </citation>
    <scope>NUCLEOTIDE SEQUENCE [LARGE SCALE GENOMIC DNA]</scope>
    <source>
        <strain evidence="2 3">MPMI6</strain>
    </source>
</reference>
<keyword evidence="2" id="KW-0378">Hydrolase</keyword>
<sequence>MATYVLIPGAGGAAWTWHRLRAELCARGRDVVAVDLPADDDSAGLDAYAAAVVRAVGERRDLIVVAHSLGGFTAPLVCERLPVRLLVLLSAMIPVPGEPPARWWDNTGYEQARREQAARGGVAADADLAETFFHDVPPEVAAEAGRLDRGQSMTPMERPWPLPAWPEVPTRFLLCRDDRFFPADFMRRVVRDRLGVPPDEMAGGHLVMLSRPVELADRLEAYRAGLGVTDGG</sequence>
<evidence type="ECO:0000313" key="3">
    <source>
        <dbReference type="Proteomes" id="UP000823521"/>
    </source>
</evidence>
<dbReference type="GO" id="GO:0016787">
    <property type="term" value="F:hydrolase activity"/>
    <property type="evidence" value="ECO:0007669"/>
    <property type="project" value="UniProtKB-KW"/>
</dbReference>
<gene>
    <name evidence="2" type="ORF">GSF22_14890</name>
</gene>
<dbReference type="InterPro" id="IPR000073">
    <property type="entry name" value="AB_hydrolase_1"/>
</dbReference>
<dbReference type="Gene3D" id="3.40.50.1820">
    <property type="entry name" value="alpha/beta hydrolase"/>
    <property type="match status" value="1"/>
</dbReference>
<dbReference type="Proteomes" id="UP000823521">
    <property type="component" value="Unassembled WGS sequence"/>
</dbReference>
<dbReference type="InterPro" id="IPR029058">
    <property type="entry name" value="AB_hydrolase_fold"/>
</dbReference>
<dbReference type="EMBL" id="WVUH01000114">
    <property type="protein sequence ID" value="MBO4207286.1"/>
    <property type="molecule type" value="Genomic_DNA"/>
</dbReference>
<comment type="caution">
    <text evidence="2">The sequence shown here is derived from an EMBL/GenBank/DDBJ whole genome shotgun (WGS) entry which is preliminary data.</text>
</comment>
<dbReference type="PANTHER" id="PTHR37017">
    <property type="entry name" value="AB HYDROLASE-1 DOMAIN-CONTAINING PROTEIN-RELATED"/>
    <property type="match status" value="1"/>
</dbReference>
<feature type="domain" description="AB hydrolase-1" evidence="1">
    <location>
        <begin position="5"/>
        <end position="217"/>
    </location>
</feature>
<evidence type="ECO:0000259" key="1">
    <source>
        <dbReference type="Pfam" id="PF12697"/>
    </source>
</evidence>
<proteinExistence type="predicted"/>
<dbReference type="InterPro" id="IPR052897">
    <property type="entry name" value="Sec-Metab_Biosynth_Hydrolase"/>
</dbReference>
<dbReference type="RefSeq" id="WP_208814183.1">
    <property type="nucleotide sequence ID" value="NZ_WVUH01000114.1"/>
</dbReference>